<protein>
    <submittedName>
        <fullName evidence="2">Putative secreted protein</fullName>
    </submittedName>
</protein>
<sequence length="75" mass="8524">MLLLALLWFDFLALSILFFFFSVLLMAHRYFRKMQIAIRPALTKMIVTEMMTGSRILIVLASSLAPCAGWARTGP</sequence>
<dbReference type="EMBL" id="GGFL01012563">
    <property type="protein sequence ID" value="MBW76741.1"/>
    <property type="molecule type" value="Transcribed_RNA"/>
</dbReference>
<proteinExistence type="predicted"/>
<keyword evidence="1" id="KW-1133">Transmembrane helix</keyword>
<keyword evidence="1" id="KW-0812">Transmembrane</keyword>
<feature type="transmembrane region" description="Helical" evidence="1">
    <location>
        <begin position="6"/>
        <end position="31"/>
    </location>
</feature>
<accession>A0A2M4DGV7</accession>
<evidence type="ECO:0000256" key="1">
    <source>
        <dbReference type="SAM" id="Phobius"/>
    </source>
</evidence>
<evidence type="ECO:0000313" key="2">
    <source>
        <dbReference type="EMBL" id="MBW76741.1"/>
    </source>
</evidence>
<keyword evidence="1" id="KW-0472">Membrane</keyword>
<name>A0A2M4DGV7_ANODA</name>
<organism evidence="2">
    <name type="scientific">Anopheles darlingi</name>
    <name type="common">Mosquito</name>
    <dbReference type="NCBI Taxonomy" id="43151"/>
    <lineage>
        <taxon>Eukaryota</taxon>
        <taxon>Metazoa</taxon>
        <taxon>Ecdysozoa</taxon>
        <taxon>Arthropoda</taxon>
        <taxon>Hexapoda</taxon>
        <taxon>Insecta</taxon>
        <taxon>Pterygota</taxon>
        <taxon>Neoptera</taxon>
        <taxon>Endopterygota</taxon>
        <taxon>Diptera</taxon>
        <taxon>Nematocera</taxon>
        <taxon>Culicoidea</taxon>
        <taxon>Culicidae</taxon>
        <taxon>Anophelinae</taxon>
        <taxon>Anopheles</taxon>
    </lineage>
</organism>
<reference evidence="2" key="1">
    <citation type="submission" date="2018-01" db="EMBL/GenBank/DDBJ databases">
        <title>An insight into the sialome of Amazonian anophelines.</title>
        <authorList>
            <person name="Ribeiro J.M."/>
            <person name="Scarpassa V."/>
            <person name="Calvo E."/>
        </authorList>
    </citation>
    <scope>NUCLEOTIDE SEQUENCE</scope>
</reference>
<dbReference type="AlphaFoldDB" id="A0A2M4DGV7"/>